<organism evidence="5 6">
    <name type="scientific">Volvox africanus</name>
    <dbReference type="NCBI Taxonomy" id="51714"/>
    <lineage>
        <taxon>Eukaryota</taxon>
        <taxon>Viridiplantae</taxon>
        <taxon>Chlorophyta</taxon>
        <taxon>core chlorophytes</taxon>
        <taxon>Chlorophyceae</taxon>
        <taxon>CS clade</taxon>
        <taxon>Chlamydomonadales</taxon>
        <taxon>Volvocaceae</taxon>
        <taxon>Volvox</taxon>
    </lineage>
</organism>
<reference evidence="5" key="1">
    <citation type="journal article" date="2021" name="Proc. Natl. Acad. Sci. U.S.A.">
        <title>Three genomes in the algal genus Volvox reveal the fate of a haploid sex-determining region after a transition to homothallism.</title>
        <authorList>
            <person name="Yamamoto K."/>
            <person name="Hamaji T."/>
            <person name="Kawai-Toyooka H."/>
            <person name="Matsuzaki R."/>
            <person name="Takahashi F."/>
            <person name="Nishimura Y."/>
            <person name="Kawachi M."/>
            <person name="Noguchi H."/>
            <person name="Minakuchi Y."/>
            <person name="Umen J.G."/>
            <person name="Toyoda A."/>
            <person name="Nozaki H."/>
        </authorList>
    </citation>
    <scope>NUCLEOTIDE SEQUENCE</scope>
    <source>
        <strain evidence="5">NIES-3780</strain>
    </source>
</reference>
<dbReference type="GO" id="GO:0005524">
    <property type="term" value="F:ATP binding"/>
    <property type="evidence" value="ECO:0007669"/>
    <property type="project" value="UniProtKB-KW"/>
</dbReference>
<evidence type="ECO:0000313" key="6">
    <source>
        <dbReference type="Proteomes" id="UP000747399"/>
    </source>
</evidence>
<dbReference type="PANTHER" id="PTHR19375">
    <property type="entry name" value="HEAT SHOCK PROTEIN 70KDA"/>
    <property type="match status" value="1"/>
</dbReference>
<comment type="similarity">
    <text evidence="3">Belongs to the heat shock protein 70 family.</text>
</comment>
<evidence type="ECO:0000256" key="3">
    <source>
        <dbReference type="RuleBase" id="RU003322"/>
    </source>
</evidence>
<feature type="region of interest" description="Disordered" evidence="4">
    <location>
        <begin position="530"/>
        <end position="553"/>
    </location>
</feature>
<feature type="compositionally biased region" description="Polar residues" evidence="4">
    <location>
        <begin position="95"/>
        <end position="104"/>
    </location>
</feature>
<dbReference type="Gene3D" id="3.30.420.40">
    <property type="match status" value="4"/>
</dbReference>
<dbReference type="InterPro" id="IPR018181">
    <property type="entry name" value="Heat_shock_70_CS"/>
</dbReference>
<feature type="region of interest" description="Disordered" evidence="4">
    <location>
        <begin position="601"/>
        <end position="634"/>
    </location>
</feature>
<feature type="compositionally biased region" description="Basic and acidic residues" evidence="4">
    <location>
        <begin position="302"/>
        <end position="312"/>
    </location>
</feature>
<gene>
    <name evidence="5" type="ORF">Vafri_7780</name>
</gene>
<dbReference type="PROSITE" id="PS00297">
    <property type="entry name" value="HSP70_1"/>
    <property type="match status" value="1"/>
</dbReference>
<protein>
    <submittedName>
        <fullName evidence="5">Uncharacterized protein</fullName>
    </submittedName>
</protein>
<evidence type="ECO:0000256" key="1">
    <source>
        <dbReference type="ARBA" id="ARBA00022741"/>
    </source>
</evidence>
<evidence type="ECO:0000313" key="5">
    <source>
        <dbReference type="EMBL" id="GIL51868.1"/>
    </source>
</evidence>
<accession>A0A8J4B1H1</accession>
<dbReference type="InterPro" id="IPR043129">
    <property type="entry name" value="ATPase_NBD"/>
</dbReference>
<feature type="region of interest" description="Disordered" evidence="4">
    <location>
        <begin position="444"/>
        <end position="477"/>
    </location>
</feature>
<keyword evidence="2 3" id="KW-0067">ATP-binding</keyword>
<dbReference type="Pfam" id="PF00012">
    <property type="entry name" value="HSP70"/>
    <property type="match status" value="3"/>
</dbReference>
<sequence>MRISPFDRPFLSAFDQHVAAGPRPGLRYSPAAGCCPAAPYTVTAPCVRRHVAQIWLANATPQLVPAARMNTAPSNSGNGGGAGGGRDAASRSNSWRSSPTQNFLQARRQAGAGRRRIVARGSSSSGGNNSGDSPGSGGSATNLRVAVGIDLGTTTSAIAVAGPDGRPVVVEDEAGRVVIPSVVFVNQDGTVLVGEEAAAAAEKDPANAFYGIKRLMGRTYREALREVDEWDEQTLAQSHRLAATAPEPQSRRFRSYSLVEGPMGAVEVVCPALGRNLTPQEVSAHLLRHLISRVRDFLERQQHQHQQQERAWESGGAAAGGESDEASGSVQVQVLDAVITVPAHFGLAQRRAVLEAGKAAGLQRITLLQEPIAAAMAYGFGSPHVPYDVLLVFDMGGGTLDLTIVEAFEGIMEVISTSGDNYLGGDDFTAAVADWLVQQQQQLLGQPHQAQHSGHLTMSSAATAAPRPSTSTSDTLSQGALAHTALGPTFSPSSAFPPGPSSTTSDSLTLLRVAEAAKLALSSAVAAGRDGTSVSSISSSSSSGSSSGSSVSVRVRLPMPEDAEAELTLETFEEVVGPLLRRIWWPLEELALATRTQLSGHLKPHLDPRGSGSGSDSSGVSRSGSSRDMEGPGRREGAAAWEFSIFPPSVTGIGTTDKYVAPPRRLSGLVLVGAATRLPVVRDYITEVTGLPVRPGVDPETAVALGAALHAGLMAGSVTQGIEMNDGGYVSGQHGRASGFQVATAALHGRGRDVGEDVEARTGEAGPELVWEP</sequence>
<dbReference type="InterPro" id="IPR013126">
    <property type="entry name" value="Hsp_70_fam"/>
</dbReference>
<keyword evidence="6" id="KW-1185">Reference proteome</keyword>
<feature type="compositionally biased region" description="Low complexity" evidence="4">
    <location>
        <begin position="444"/>
        <end position="475"/>
    </location>
</feature>
<feature type="compositionally biased region" description="Basic and acidic residues" evidence="4">
    <location>
        <begin position="752"/>
        <end position="762"/>
    </location>
</feature>
<dbReference type="EMBL" id="BNCO01000012">
    <property type="protein sequence ID" value="GIL51868.1"/>
    <property type="molecule type" value="Genomic_DNA"/>
</dbReference>
<name>A0A8J4B1H1_9CHLO</name>
<feature type="compositionally biased region" description="Basic and acidic residues" evidence="4">
    <location>
        <begin position="625"/>
        <end position="634"/>
    </location>
</feature>
<dbReference type="Proteomes" id="UP000747399">
    <property type="component" value="Unassembled WGS sequence"/>
</dbReference>
<evidence type="ECO:0000256" key="2">
    <source>
        <dbReference type="ARBA" id="ARBA00022840"/>
    </source>
</evidence>
<dbReference type="SUPFAM" id="SSF53067">
    <property type="entry name" value="Actin-like ATPase domain"/>
    <property type="match status" value="2"/>
</dbReference>
<feature type="region of interest" description="Disordered" evidence="4">
    <location>
        <begin position="68"/>
        <end position="141"/>
    </location>
</feature>
<feature type="region of interest" description="Disordered" evidence="4">
    <location>
        <begin position="752"/>
        <end position="773"/>
    </location>
</feature>
<keyword evidence="1 3" id="KW-0547">Nucleotide-binding</keyword>
<feature type="region of interest" description="Disordered" evidence="4">
    <location>
        <begin position="302"/>
        <end position="325"/>
    </location>
</feature>
<dbReference type="AlphaFoldDB" id="A0A8J4B1H1"/>
<evidence type="ECO:0000256" key="4">
    <source>
        <dbReference type="SAM" id="MobiDB-lite"/>
    </source>
</evidence>
<feature type="compositionally biased region" description="Gly residues" evidence="4">
    <location>
        <begin position="77"/>
        <end position="86"/>
    </location>
</feature>
<dbReference type="GO" id="GO:0140662">
    <property type="term" value="F:ATP-dependent protein folding chaperone"/>
    <property type="evidence" value="ECO:0007669"/>
    <property type="project" value="InterPro"/>
</dbReference>
<proteinExistence type="inferred from homology"/>
<feature type="compositionally biased region" description="Low complexity" evidence="4">
    <location>
        <begin position="119"/>
        <end position="133"/>
    </location>
</feature>
<feature type="compositionally biased region" description="Low complexity" evidence="4">
    <location>
        <begin position="614"/>
        <end position="624"/>
    </location>
</feature>
<comment type="caution">
    <text evidence="5">The sequence shown here is derived from an EMBL/GenBank/DDBJ whole genome shotgun (WGS) entry which is preliminary data.</text>
</comment>
<dbReference type="PROSITE" id="PS00329">
    <property type="entry name" value="HSP70_2"/>
    <property type="match status" value="1"/>
</dbReference>